<dbReference type="PANTHER" id="PTHR35807">
    <property type="entry name" value="TRANSCRIPTIONAL REGULATOR REDD-RELATED"/>
    <property type="match status" value="1"/>
</dbReference>
<dbReference type="InterPro" id="IPR011990">
    <property type="entry name" value="TPR-like_helical_dom_sf"/>
</dbReference>
<evidence type="ECO:0000313" key="3">
    <source>
        <dbReference type="Proteomes" id="UP001524587"/>
    </source>
</evidence>
<dbReference type="InterPro" id="IPR051677">
    <property type="entry name" value="AfsR-DnrI-RedD_regulator"/>
</dbReference>
<dbReference type="EMBL" id="JAMSKV010000011">
    <property type="protein sequence ID" value="MCQ8279255.1"/>
    <property type="molecule type" value="Genomic_DNA"/>
</dbReference>
<dbReference type="Gene3D" id="1.10.10.10">
    <property type="entry name" value="Winged helix-like DNA-binding domain superfamily/Winged helix DNA-binding domain"/>
    <property type="match status" value="1"/>
</dbReference>
<keyword evidence="3" id="KW-1185">Reference proteome</keyword>
<dbReference type="Proteomes" id="UP001524587">
    <property type="component" value="Unassembled WGS sequence"/>
</dbReference>
<protein>
    <recommendedName>
        <fullName evidence="4">Bacterial transcriptional activator domain-containing protein</fullName>
    </recommendedName>
</protein>
<dbReference type="RefSeq" id="WP_422864746.1">
    <property type="nucleotide sequence ID" value="NZ_JAMSKV010000011.1"/>
</dbReference>
<reference evidence="2 3" key="1">
    <citation type="submission" date="2022-06" db="EMBL/GenBank/DDBJ databases">
        <title>Endosaccharibacter gen. nov., sp. nov., endophytic bacteria isolated from sugarcane.</title>
        <authorList>
            <person name="Pitiwittayakul N."/>
            <person name="Yukphan P."/>
            <person name="Charoenyingcharoen P."/>
            <person name="Tanasupawat S."/>
        </authorList>
    </citation>
    <scope>NUCLEOTIDE SEQUENCE [LARGE SCALE GENOMIC DNA]</scope>
    <source>
        <strain evidence="2 3">KSS8</strain>
    </source>
</reference>
<dbReference type="Gene3D" id="1.25.40.10">
    <property type="entry name" value="Tetratricopeptide repeat domain"/>
    <property type="match status" value="1"/>
</dbReference>
<sequence>MLLRLKLIGRMEALTLGNESVLPLGRKTRALLAILALNGRRPVLRLRLAELLWSRRSEGQARASLRQEIHRLSEALSPLGTDVITVDRHTMALKPALTSVDAERILTARPGQADSLPPIEGMLLEELSGTDPALDAWLATERARLRDHAMELFEEMLGRHRDPEAILIAAKQLLSLDPCHTRAWLATLKAHRALGNLALARQLGERCIAMIGPASLGAAQPDLLDALQGLGLEREAGAPALVNASDAVSSTPPTETGEDAAAPTLAVPPSPLSPAPGGVAPAATWPAPQHQAGDQPLLVIIPVMALNAGNDPRIGSFAAGLVQTLQTTLVGNSWSRVVSDSALDECLSQGRDDALLRRRFGVRFVVDGTIQTLGDTVRVILRMSDIAANGQLLWAKRFDGRIDGLLALQDQIAAHASARLPTEIVVAEAVQSRRLPEAELEPHQLAALTLLRLNGADRAGVELCIGKLEHALEAAPDSAHLHTVLCLSHLIMALQRWGDPALHAQRADAEARAALAINPSETVALAVCALILSELQDRPDAALGMVERALRVDPYSSLSWAAGAIVQIRLGRLDEAERFVERYKELFDTHPFAGMLDLACVMLALLRGDFEEAARLGLQHTELHPGLFLAHVPYLAALGHLGRSGEAARTLERLLQAWPDSDAGTLVSRAGLRDPVQAAILRDGLLLAGLRPEAGESHAGEPGGGDAKRASPTVDGATAATVGSTAPRSRRARRPLGAEPLAG</sequence>
<evidence type="ECO:0000256" key="1">
    <source>
        <dbReference type="SAM" id="MobiDB-lite"/>
    </source>
</evidence>
<accession>A0ABT1WA37</accession>
<feature type="region of interest" description="Disordered" evidence="1">
    <location>
        <begin position="694"/>
        <end position="743"/>
    </location>
</feature>
<comment type="caution">
    <text evidence="2">The sequence shown here is derived from an EMBL/GenBank/DDBJ whole genome shotgun (WGS) entry which is preliminary data.</text>
</comment>
<evidence type="ECO:0008006" key="4">
    <source>
        <dbReference type="Google" id="ProtNLM"/>
    </source>
</evidence>
<gene>
    <name evidence="2" type="ORF">NFI95_12455</name>
</gene>
<name>A0ABT1WA37_9PROT</name>
<dbReference type="SUPFAM" id="SSF46894">
    <property type="entry name" value="C-terminal effector domain of the bipartite response regulators"/>
    <property type="match status" value="1"/>
</dbReference>
<dbReference type="InterPro" id="IPR016032">
    <property type="entry name" value="Sig_transdc_resp-reg_C-effctor"/>
</dbReference>
<dbReference type="SUPFAM" id="SSF48452">
    <property type="entry name" value="TPR-like"/>
    <property type="match status" value="1"/>
</dbReference>
<organism evidence="2 3">
    <name type="scientific">Endosaccharibacter trunci</name>
    <dbReference type="NCBI Taxonomy" id="2812733"/>
    <lineage>
        <taxon>Bacteria</taxon>
        <taxon>Pseudomonadati</taxon>
        <taxon>Pseudomonadota</taxon>
        <taxon>Alphaproteobacteria</taxon>
        <taxon>Acetobacterales</taxon>
        <taxon>Acetobacteraceae</taxon>
        <taxon>Endosaccharibacter</taxon>
    </lineage>
</organism>
<proteinExistence type="predicted"/>
<dbReference type="InterPro" id="IPR036388">
    <property type="entry name" value="WH-like_DNA-bd_sf"/>
</dbReference>
<evidence type="ECO:0000313" key="2">
    <source>
        <dbReference type="EMBL" id="MCQ8279255.1"/>
    </source>
</evidence>